<dbReference type="PROSITE" id="PS51257">
    <property type="entry name" value="PROKAR_LIPOPROTEIN"/>
    <property type="match status" value="1"/>
</dbReference>
<dbReference type="EMBL" id="RAHC01000006">
    <property type="protein sequence ID" value="RUP76637.1"/>
    <property type="molecule type" value="Genomic_DNA"/>
</dbReference>
<dbReference type="RefSeq" id="WP_127093015.1">
    <property type="nucleotide sequence ID" value="NZ_RAHC01000006.1"/>
</dbReference>
<evidence type="ECO:0000313" key="1">
    <source>
        <dbReference type="EMBL" id="RUP75135.1"/>
    </source>
</evidence>
<sequence length="129" mass="14446">MKRLLSILGAITLIGTSTTSLIACDGDGGKIKQKINLNTINKLTVNIIHEENKKLSDLNTKIINAQEFINKPLNEGYTINYYSNEDLSNKNDISDFPQSENNFICVVIIASKNDKNWEGQTSRLKVVMK</sequence>
<evidence type="ECO:0000313" key="3">
    <source>
        <dbReference type="Proteomes" id="UP000274545"/>
    </source>
</evidence>
<reference evidence="1 3" key="1">
    <citation type="journal article" date="2019" name="Genome Biol. Evol.">
        <title>Toxin and genome evolution in a Drosophila defensive symbiosis.</title>
        <authorList>
            <person name="Ballinger M.J."/>
            <person name="Gawryluk R.M."/>
            <person name="Perlman S.J."/>
        </authorList>
    </citation>
    <scope>NUCLEOTIDE SEQUENCE [LARGE SCALE GENOMIC DNA]</scope>
    <source>
        <strain evidence="3">sNeo</strain>
        <strain evidence="1">SNeo</strain>
    </source>
</reference>
<accession>A0A433ELT5</accession>
<dbReference type="InterPro" id="IPR054816">
    <property type="entry name" value="Lipoprotein_mollicutes-type_CS"/>
</dbReference>
<evidence type="ECO:0000313" key="2">
    <source>
        <dbReference type="EMBL" id="RUP76637.1"/>
    </source>
</evidence>
<proteinExistence type="predicted"/>
<dbReference type="NCBIfam" id="NF038029">
    <property type="entry name" value="LP_plasma"/>
    <property type="match status" value="1"/>
</dbReference>
<dbReference type="Proteomes" id="UP000274545">
    <property type="component" value="Unassembled WGS sequence"/>
</dbReference>
<organism evidence="1 3">
    <name type="scientific">Spiroplasma poulsonii</name>
    <dbReference type="NCBI Taxonomy" id="2138"/>
    <lineage>
        <taxon>Bacteria</taxon>
        <taxon>Bacillati</taxon>
        <taxon>Mycoplasmatota</taxon>
        <taxon>Mollicutes</taxon>
        <taxon>Entomoplasmatales</taxon>
        <taxon>Spiroplasmataceae</taxon>
        <taxon>Spiroplasma</taxon>
    </lineage>
</organism>
<protein>
    <recommendedName>
        <fullName evidence="4">Lipoprotein</fullName>
    </recommendedName>
</protein>
<name>A0A433ELT5_9MOLU</name>
<comment type="caution">
    <text evidence="1">The sequence shown here is derived from an EMBL/GenBank/DDBJ whole genome shotgun (WGS) entry which is preliminary data.</text>
</comment>
<evidence type="ECO:0008006" key="4">
    <source>
        <dbReference type="Google" id="ProtNLM"/>
    </source>
</evidence>
<dbReference type="EMBL" id="RAHC01000030">
    <property type="protein sequence ID" value="RUP75135.1"/>
    <property type="molecule type" value="Genomic_DNA"/>
</dbReference>
<gene>
    <name evidence="2" type="ORF">D6D54_05480</name>
    <name evidence="1" type="ORF">D6D54_08940</name>
</gene>
<dbReference type="AlphaFoldDB" id="A0A433ELT5"/>